<protein>
    <submittedName>
        <fullName evidence="1">Uncharacterized protein</fullName>
    </submittedName>
</protein>
<name>A0A1Z1W8B1_9ACTN</name>
<accession>A0A1Z1W8B1</accession>
<organism evidence="1 2">
    <name type="scientific">Streptomyces alboflavus</name>
    <dbReference type="NCBI Taxonomy" id="67267"/>
    <lineage>
        <taxon>Bacteria</taxon>
        <taxon>Bacillati</taxon>
        <taxon>Actinomycetota</taxon>
        <taxon>Actinomycetes</taxon>
        <taxon>Kitasatosporales</taxon>
        <taxon>Streptomycetaceae</taxon>
        <taxon>Streptomyces</taxon>
    </lineage>
</organism>
<dbReference type="AlphaFoldDB" id="A0A1Z1W8B1"/>
<proteinExistence type="predicted"/>
<dbReference type="Proteomes" id="UP000195880">
    <property type="component" value="Chromosome"/>
</dbReference>
<gene>
    <name evidence="1" type="ORF">SMD44_02049</name>
</gene>
<reference evidence="1 2" key="1">
    <citation type="submission" date="2017-05" db="EMBL/GenBank/DDBJ databases">
        <title>Streptomyces alboflavus Genome sequencing and assembly.</title>
        <authorList>
            <person name="Wang Y."/>
            <person name="Du B."/>
            <person name="Ding Y."/>
            <person name="Liu H."/>
            <person name="Hou Q."/>
            <person name="Liu K."/>
            <person name="Wang C."/>
            <person name="Yao L."/>
        </authorList>
    </citation>
    <scope>NUCLEOTIDE SEQUENCE [LARGE SCALE GENOMIC DNA]</scope>
    <source>
        <strain evidence="1 2">MDJK44</strain>
    </source>
</reference>
<sequence>MGRFHTAPGKQRSAISAEGGAHWALAVVDGRGDL</sequence>
<dbReference type="EMBL" id="CP021748">
    <property type="protein sequence ID" value="ARX82636.1"/>
    <property type="molecule type" value="Genomic_DNA"/>
</dbReference>
<evidence type="ECO:0000313" key="2">
    <source>
        <dbReference type="Proteomes" id="UP000195880"/>
    </source>
</evidence>
<dbReference type="KEGG" id="salf:SMD44_02049"/>
<keyword evidence="2" id="KW-1185">Reference proteome</keyword>
<evidence type="ECO:0000313" key="1">
    <source>
        <dbReference type="EMBL" id="ARX82636.1"/>
    </source>
</evidence>